<gene>
    <name evidence="2" type="ORF">EBH_0039020</name>
</gene>
<sequence length="224" mass="24583">MAAFHLEKSVIAKGNLGTVKALKRYWNQPVSDMDDESNASKYTLLQMALMLQKKKVVEYLLPQQDLDLNTKATDGTTALMTACDHQASTDNSVSIPLIRVPVPLDWVKAMLEQGASKSINDKDNEGRTALDRCEKGTPLYDLLVKFGATPPPEKPPTPPPETEPATSTDKPEGANETETKSTTPEVIVMNDDAPGLDQHPGFWRTMCGCGGRSHKTEEVPTFRE</sequence>
<feature type="compositionally biased region" description="Pro residues" evidence="1">
    <location>
        <begin position="149"/>
        <end position="162"/>
    </location>
</feature>
<reference evidence="2" key="2">
    <citation type="submission" date="2013-10" db="EMBL/GenBank/DDBJ databases">
        <authorList>
            <person name="Aslett M."/>
        </authorList>
    </citation>
    <scope>NUCLEOTIDE SEQUENCE [LARGE SCALE GENOMIC DNA]</scope>
    <source>
        <strain evidence="2">Houghton</strain>
    </source>
</reference>
<dbReference type="AlphaFoldDB" id="U6LG32"/>
<dbReference type="Proteomes" id="UP000030750">
    <property type="component" value="Unassembled WGS sequence"/>
</dbReference>
<accession>U6LG32</accession>
<keyword evidence="3" id="KW-1185">Reference proteome</keyword>
<dbReference type="SUPFAM" id="SSF48403">
    <property type="entry name" value="Ankyrin repeat"/>
    <property type="match status" value="1"/>
</dbReference>
<dbReference type="Pfam" id="PF12796">
    <property type="entry name" value="Ank_2"/>
    <property type="match status" value="1"/>
</dbReference>
<feature type="compositionally biased region" description="Basic and acidic residues" evidence="1">
    <location>
        <begin position="169"/>
        <end position="179"/>
    </location>
</feature>
<dbReference type="Gene3D" id="1.25.40.20">
    <property type="entry name" value="Ankyrin repeat-containing domain"/>
    <property type="match status" value="1"/>
</dbReference>
<proteinExistence type="predicted"/>
<feature type="region of interest" description="Disordered" evidence="1">
    <location>
        <begin position="144"/>
        <end position="198"/>
    </location>
</feature>
<evidence type="ECO:0000256" key="1">
    <source>
        <dbReference type="SAM" id="MobiDB-lite"/>
    </source>
</evidence>
<dbReference type="OrthoDB" id="340620at2759"/>
<evidence type="ECO:0000313" key="3">
    <source>
        <dbReference type="Proteomes" id="UP000030750"/>
    </source>
</evidence>
<dbReference type="InterPro" id="IPR002110">
    <property type="entry name" value="Ankyrin_rpt"/>
</dbReference>
<organism evidence="2 3">
    <name type="scientific">Eimeria brunetti</name>
    <dbReference type="NCBI Taxonomy" id="51314"/>
    <lineage>
        <taxon>Eukaryota</taxon>
        <taxon>Sar</taxon>
        <taxon>Alveolata</taxon>
        <taxon>Apicomplexa</taxon>
        <taxon>Conoidasida</taxon>
        <taxon>Coccidia</taxon>
        <taxon>Eucoccidiorida</taxon>
        <taxon>Eimeriorina</taxon>
        <taxon>Eimeriidae</taxon>
        <taxon>Eimeria</taxon>
    </lineage>
</organism>
<dbReference type="InterPro" id="IPR036770">
    <property type="entry name" value="Ankyrin_rpt-contain_sf"/>
</dbReference>
<dbReference type="EMBL" id="HG710743">
    <property type="protein sequence ID" value="CDJ47489.1"/>
    <property type="molecule type" value="Genomic_DNA"/>
</dbReference>
<evidence type="ECO:0000313" key="2">
    <source>
        <dbReference type="EMBL" id="CDJ47489.1"/>
    </source>
</evidence>
<name>U6LG32_9EIME</name>
<dbReference type="VEuPathDB" id="ToxoDB:EBH_0039020"/>
<reference evidence="2" key="1">
    <citation type="submission" date="2013-10" db="EMBL/GenBank/DDBJ databases">
        <title>Genomic analysis of the causative agents of coccidiosis in chickens.</title>
        <authorList>
            <person name="Reid A.J."/>
            <person name="Blake D."/>
            <person name="Billington K."/>
            <person name="Browne H."/>
            <person name="Dunn M."/>
            <person name="Hung S."/>
            <person name="Kawahara F."/>
            <person name="Miranda-Saavedra D."/>
            <person name="Mourier T."/>
            <person name="Nagra H."/>
            <person name="Otto T.D."/>
            <person name="Rawlings N."/>
            <person name="Sanchez A."/>
            <person name="Sanders M."/>
            <person name="Subramaniam C."/>
            <person name="Tay Y."/>
            <person name="Dear P."/>
            <person name="Doerig C."/>
            <person name="Gruber A."/>
            <person name="Parkinson J."/>
            <person name="Shirley M."/>
            <person name="Wan K.L."/>
            <person name="Berriman M."/>
            <person name="Tomley F."/>
            <person name="Pain A."/>
        </authorList>
    </citation>
    <scope>NUCLEOTIDE SEQUENCE [LARGE SCALE GENOMIC DNA]</scope>
    <source>
        <strain evidence="2">Houghton</strain>
    </source>
</reference>
<protein>
    <submittedName>
        <fullName evidence="2">Ankyrin repeat-containing protein, putative</fullName>
    </submittedName>
</protein>